<dbReference type="PROSITE" id="PS00455">
    <property type="entry name" value="AMP_BINDING"/>
    <property type="match status" value="2"/>
</dbReference>
<comment type="similarity">
    <text evidence="2">Belongs to the ATP-dependent AMP-binding enzyme family.</text>
</comment>
<evidence type="ECO:0000259" key="5">
    <source>
        <dbReference type="PROSITE" id="PS50075"/>
    </source>
</evidence>
<reference evidence="6 7" key="1">
    <citation type="submission" date="2019-11" db="EMBL/GenBank/DDBJ databases">
        <title>Bacillus idriensis genome.</title>
        <authorList>
            <person name="Konopka E.N."/>
            <person name="Newman J.D."/>
        </authorList>
    </citation>
    <scope>NUCLEOTIDE SEQUENCE [LARGE SCALE GENOMIC DNA]</scope>
    <source>
        <strain evidence="6 7">DSM 19097</strain>
    </source>
</reference>
<protein>
    <submittedName>
        <fullName evidence="6">Amino acid adenylation domain-containing protein</fullName>
    </submittedName>
</protein>
<dbReference type="Proteomes" id="UP000441585">
    <property type="component" value="Unassembled WGS sequence"/>
</dbReference>
<keyword evidence="4" id="KW-0597">Phosphoprotein</keyword>
<evidence type="ECO:0000256" key="4">
    <source>
        <dbReference type="ARBA" id="ARBA00022553"/>
    </source>
</evidence>
<accession>A0A6I2MG91</accession>
<feature type="domain" description="Carrier" evidence="5">
    <location>
        <begin position="997"/>
        <end position="1072"/>
    </location>
</feature>
<dbReference type="GO" id="GO:0009366">
    <property type="term" value="C:enterobactin synthetase complex"/>
    <property type="evidence" value="ECO:0007669"/>
    <property type="project" value="TreeGrafter"/>
</dbReference>
<dbReference type="GO" id="GO:0005829">
    <property type="term" value="C:cytosol"/>
    <property type="evidence" value="ECO:0007669"/>
    <property type="project" value="TreeGrafter"/>
</dbReference>
<evidence type="ECO:0000313" key="7">
    <source>
        <dbReference type="Proteomes" id="UP000441585"/>
    </source>
</evidence>
<dbReference type="RefSeq" id="WP_154319322.1">
    <property type="nucleotide sequence ID" value="NZ_CAJGAA010000007.1"/>
</dbReference>
<evidence type="ECO:0000256" key="1">
    <source>
        <dbReference type="ARBA" id="ARBA00001957"/>
    </source>
</evidence>
<dbReference type="Gene3D" id="3.30.559.30">
    <property type="entry name" value="Nonribosomal peptide synthetase, condensation domain"/>
    <property type="match status" value="3"/>
</dbReference>
<dbReference type="CDD" id="cd19531">
    <property type="entry name" value="LCL_NRPS-like"/>
    <property type="match status" value="2"/>
</dbReference>
<dbReference type="FunFam" id="3.30.300.30:FF:000010">
    <property type="entry name" value="Enterobactin synthetase component F"/>
    <property type="match status" value="1"/>
</dbReference>
<dbReference type="GO" id="GO:0031177">
    <property type="term" value="F:phosphopantetheine binding"/>
    <property type="evidence" value="ECO:0007669"/>
    <property type="project" value="TreeGrafter"/>
</dbReference>
<dbReference type="NCBIfam" id="TIGR01733">
    <property type="entry name" value="AA-adenyl-dom"/>
    <property type="match status" value="2"/>
</dbReference>
<dbReference type="Pfam" id="PF00668">
    <property type="entry name" value="Condensation"/>
    <property type="match status" value="2"/>
</dbReference>
<dbReference type="Gene3D" id="1.10.1200.10">
    <property type="entry name" value="ACP-like"/>
    <property type="match status" value="2"/>
</dbReference>
<dbReference type="SUPFAM" id="SSF52777">
    <property type="entry name" value="CoA-dependent acyltransferases"/>
    <property type="match status" value="5"/>
</dbReference>
<dbReference type="InterPro" id="IPR009081">
    <property type="entry name" value="PP-bd_ACP"/>
</dbReference>
<dbReference type="InterPro" id="IPR000873">
    <property type="entry name" value="AMP-dep_synth/lig_dom"/>
</dbReference>
<dbReference type="EMBL" id="WKKF01000009">
    <property type="protein sequence ID" value="MRX56177.1"/>
    <property type="molecule type" value="Genomic_DNA"/>
</dbReference>
<dbReference type="InterPro" id="IPR025110">
    <property type="entry name" value="AMP-bd_C"/>
</dbReference>
<evidence type="ECO:0000256" key="2">
    <source>
        <dbReference type="ARBA" id="ARBA00006432"/>
    </source>
</evidence>
<evidence type="ECO:0000313" key="6">
    <source>
        <dbReference type="EMBL" id="MRX56177.1"/>
    </source>
</evidence>
<dbReference type="InterPro" id="IPR036736">
    <property type="entry name" value="ACP-like_sf"/>
</dbReference>
<dbReference type="GO" id="GO:0009239">
    <property type="term" value="P:enterobactin biosynthetic process"/>
    <property type="evidence" value="ECO:0007669"/>
    <property type="project" value="TreeGrafter"/>
</dbReference>
<sequence>MGEKQTYELSHGQKRFWIQSQLDPNNSDLNQPVAVQIRQEVDTHYLHLALQNVIERHFILRTVFKTFQGEPRQIILEKLHLEAPLIDLSDYLPPEKKWEKMLKMMDIETNIPFNLEEGPLLRARIYKISDEDYVFYICMHHIIEDGLSMDIFFQELFLTYHSLRKGLTPNLPELPIQYIDYAHWQNQLVNKEKLKKQGLYWKEKMDGELPTLNLPLDFIRPVIRESSVAVEKIVLDAEIFIQLEQMNRKHGTTMFMSLVACLNIFLAKISNQDEFVVGTPIAGRNNKHVKNLIGFFVNTLVLRNKLTPEMSFTDFLYQVKENCIEAYTNQDYPFDKLLEDLNYHRELNRAPLFDVLINYASEYSGDIDFDGVKFNKFRINNGAESNEFDLTVNVEIINNQLEIQLNYQRDLFTENTMQRLTQNFKNIITSVAKNQMQKISEINYLSNEELAVINDINNTHVGYPNETIPSLFFKQVKRTPNAIGIHDNGLFVTYEELHQRSNQIGNLLRDYGVIPNQLVSVMVNRGAMLISTVLGVLKAGGAYVPIDPHYPEARIEYMLHDSSCHVLITDAYFLNKFKNLLPQSINTIICLDDTSAIKVMKRTPDNIFVDFIEKDISKSNMEAKPSSNDLAYVIYTSGSSGKPKGVMITHKAVLNTIFWMQEQFPLSITDVVAQKTSASFTDSVWEFFWPLLTGARLTIIPTDSVKDPANLYRSLKEERVTVTQFVPSLMNLFLNAVRSTEEDNPLPNLKWVFNGGEALPVNLVQDWYALFKSAKIANTYGMTESAIYATNYSIDDKPKNGELRIPIGRPISNTHVYVLNRFGNIAGFNIQGEICIGGIGITSGYWNQPELTDLAFTTHPVTGELLYRTGDLGSLRPDGILEYMGRTDDQVQVRGFRVEMKEVERAMVSNPAIKEAVVVSHMEKSGVTALSGYYTGKDKVLKPESVRENLKRIVPDYMLPAYLIQLEEFPLTPHGKIDRKNLPVIERRNLASTDYQPPKSLLEKELVSIWEDILEVDKVGVLDNFFSLGGQSLKMARVMYQIQLRLKVTVSFKELFEFQTIRELGKILEGKSSTYFSDIKPIENQEYYQVSSAQRRLFVLHQLEGDSMSNHISSAWIINGEVERSNIELIFRRLINRHEVFRTSFTLLEGNIVQKINQIEDWHIEYSNGSEENIPLEFQSFIRPFNLEKSPLLRVKLLRLKDKRHVLMIDVHHIIFDGISTNLLINEFISLFNGKTIESTRIQYKDYAAWQNSLFEKRVFKDHEKFWLGEFDQNLTGKDIPLLNLPTDFPRPKQKTFSGGSLSLNLSKEHTSRIKDFVSENDVTLFMVIFAAYNVFLNKYTGQEDIVIGTPVAGRHHAQIEKMIGTFVNTLAIRINSSQKKNFRQFLEEVKEKTLKVLEYQDYPFDHLVSQLNLERDMSRNPLFDTMLRVQNFMEGEKNIQGLDVEPYPIDNGYIPVDLMLTVHDVPEGLNFIFNFNSELFQEESIHLMAKHFMELLLNLISQSDRLLFKVNMLTEEERDILVNTRNSTKVILPEERLFHQMFEDKAKKIPNDIAVVCGEVSLTYGELDVLSNRLARTLRSRGVGPNKVVAILIKRSVELITSILAVLKAGGAYLPIDNEYPEERITYMLNESDADLLLTNNDMIQNIEFNRSVIYLDSMHAYHQDGESLSPVNSTTDMAYMLFTSGSTGNPKGVMIGQESVTNFIYGITEKIPFNAGDSIFSLTTVTFDIFLLETLLPLTQGLKVVLSTTEEQKDFDALLSSIRKHNTKMIQITPSRLQLLLLHPDFKESLETVQVLMVGGEAFPESLLYELKEVSNSRIFNMYGPTETTVWSTIQEVTFKDKVTVGKPISNTQVYILDQYLNPVPDTVVGDLWISGKGLALGYHNRRELMNERFVQNPFRPDELMFKTGDLARWQHNKEIEILGRTDHQIKIRGYRVELGEIEHSLLSHKDIHEAVVIPVMENKNVSLCAYLVCHTNLTVKEIREYIMKKLPDFMIPSHFINLKEMPLTPNGKVNRNELPTPKENRPNLGVEYKAASSKVELEIKQIWEEVLNKKEIGLYDNFFDLGGNSLLLIQMNYRIKTNFSIQLSLSDSFSFPTIAKLAEFIEGQIDETRLWSLDERNRYDSQKSYWENKLVESHFLIPLMNGMKSNEAKASQTSFVINLPIKLTKTLNHHLESQSYNLIDLLLSVYMYALSQAINRKELVVSVGEEFSLKSSVNKGERLYPISANFSKTNDVSKLCIEILNQRKYAKQTDLYQIPKLPDLVQQNDKSIFYPCIIINSPSFERNMIRNFDWRLYLDVNEQNIKILCEYNGAKLKKAWIEHVMNGYIHLLQQLAVQL</sequence>
<dbReference type="PANTHER" id="PTHR45527:SF1">
    <property type="entry name" value="FATTY ACID SYNTHASE"/>
    <property type="match status" value="1"/>
</dbReference>
<dbReference type="Pfam" id="PF00501">
    <property type="entry name" value="AMP-binding"/>
    <property type="match status" value="2"/>
</dbReference>
<dbReference type="PROSITE" id="PS50075">
    <property type="entry name" value="CARRIER"/>
    <property type="match status" value="2"/>
</dbReference>
<organism evidence="6 7">
    <name type="scientific">Metabacillus idriensis</name>
    <dbReference type="NCBI Taxonomy" id="324768"/>
    <lineage>
        <taxon>Bacteria</taxon>
        <taxon>Bacillati</taxon>
        <taxon>Bacillota</taxon>
        <taxon>Bacilli</taxon>
        <taxon>Bacillales</taxon>
        <taxon>Bacillaceae</taxon>
        <taxon>Metabacillus</taxon>
    </lineage>
</organism>
<comment type="cofactor">
    <cofactor evidence="1">
        <name>pantetheine 4'-phosphate</name>
        <dbReference type="ChEBI" id="CHEBI:47942"/>
    </cofactor>
</comment>
<dbReference type="PANTHER" id="PTHR45527">
    <property type="entry name" value="NONRIBOSOMAL PEPTIDE SYNTHETASE"/>
    <property type="match status" value="1"/>
</dbReference>
<dbReference type="Pfam" id="PF00550">
    <property type="entry name" value="PP-binding"/>
    <property type="match status" value="2"/>
</dbReference>
<dbReference type="FunFam" id="3.40.50.980:FF:000002">
    <property type="entry name" value="Enterobactin synthetase component F"/>
    <property type="match status" value="1"/>
</dbReference>
<dbReference type="CDD" id="cd05930">
    <property type="entry name" value="A_NRPS"/>
    <property type="match status" value="1"/>
</dbReference>
<dbReference type="SUPFAM" id="SSF47336">
    <property type="entry name" value="ACP-like"/>
    <property type="match status" value="2"/>
</dbReference>
<gene>
    <name evidence="6" type="ORF">GJU41_19650</name>
</gene>
<keyword evidence="7" id="KW-1185">Reference proteome</keyword>
<dbReference type="InterPro" id="IPR045851">
    <property type="entry name" value="AMP-bd_C_sf"/>
</dbReference>
<dbReference type="Gene3D" id="3.30.559.10">
    <property type="entry name" value="Chloramphenicol acetyltransferase-like domain"/>
    <property type="match status" value="2"/>
</dbReference>
<dbReference type="SUPFAM" id="SSF56801">
    <property type="entry name" value="Acetyl-CoA synthetase-like"/>
    <property type="match status" value="2"/>
</dbReference>
<feature type="domain" description="Carrier" evidence="5">
    <location>
        <begin position="2037"/>
        <end position="2112"/>
    </location>
</feature>
<dbReference type="InterPro" id="IPR010071">
    <property type="entry name" value="AA_adenyl_dom"/>
</dbReference>
<keyword evidence="3" id="KW-0596">Phosphopantetheine</keyword>
<dbReference type="Gene3D" id="3.40.50.980">
    <property type="match status" value="4"/>
</dbReference>
<dbReference type="GO" id="GO:0047527">
    <property type="term" value="F:2,3-dihydroxybenzoate-serine ligase activity"/>
    <property type="evidence" value="ECO:0007669"/>
    <property type="project" value="TreeGrafter"/>
</dbReference>
<dbReference type="Gene3D" id="3.30.300.30">
    <property type="match status" value="2"/>
</dbReference>
<dbReference type="InterPro" id="IPR001242">
    <property type="entry name" value="Condensation_dom"/>
</dbReference>
<dbReference type="GO" id="GO:0008610">
    <property type="term" value="P:lipid biosynthetic process"/>
    <property type="evidence" value="ECO:0007669"/>
    <property type="project" value="UniProtKB-ARBA"/>
</dbReference>
<dbReference type="FunFam" id="3.40.50.980:FF:000001">
    <property type="entry name" value="Non-ribosomal peptide synthetase"/>
    <property type="match status" value="2"/>
</dbReference>
<dbReference type="Gene3D" id="2.30.38.10">
    <property type="entry name" value="Luciferase, Domain 3"/>
    <property type="match status" value="2"/>
</dbReference>
<dbReference type="Pfam" id="PF13193">
    <property type="entry name" value="AMP-binding_C"/>
    <property type="match status" value="2"/>
</dbReference>
<name>A0A6I2MG91_9BACI</name>
<proteinExistence type="inferred from homology"/>
<comment type="caution">
    <text evidence="6">The sequence shown here is derived from an EMBL/GenBank/DDBJ whole genome shotgun (WGS) entry which is preliminary data.</text>
</comment>
<dbReference type="GO" id="GO:0043041">
    <property type="term" value="P:amino acid activation for nonribosomal peptide biosynthetic process"/>
    <property type="evidence" value="ECO:0007669"/>
    <property type="project" value="TreeGrafter"/>
</dbReference>
<dbReference type="InterPro" id="IPR023213">
    <property type="entry name" value="CAT-like_dom_sf"/>
</dbReference>
<dbReference type="InterPro" id="IPR020845">
    <property type="entry name" value="AMP-binding_CS"/>
</dbReference>
<dbReference type="NCBIfam" id="NF003417">
    <property type="entry name" value="PRK04813.1"/>
    <property type="match status" value="2"/>
</dbReference>
<evidence type="ECO:0000256" key="3">
    <source>
        <dbReference type="ARBA" id="ARBA00022450"/>
    </source>
</evidence>